<reference evidence="3" key="1">
    <citation type="submission" date="2020-10" db="EMBL/GenBank/DDBJ databases">
        <title>Mucilaginibacter mali sp. nov., isolated from rhizosphere soil of apple orchard.</title>
        <authorList>
            <person name="Lee J.-S."/>
            <person name="Kim H.S."/>
            <person name="Kim J.-S."/>
        </authorList>
    </citation>
    <scope>NUCLEOTIDE SEQUENCE</scope>
    <source>
        <strain evidence="3">KCTC 22746</strain>
    </source>
</reference>
<comment type="caution">
    <text evidence="3">The sequence shown here is derived from an EMBL/GenBank/DDBJ whole genome shotgun (WGS) entry which is preliminary data.</text>
</comment>
<gene>
    <name evidence="3" type="ORF">IRJ16_21325</name>
</gene>
<keyword evidence="4" id="KW-1185">Reference proteome</keyword>
<evidence type="ECO:0000313" key="3">
    <source>
        <dbReference type="EMBL" id="MBE9664436.1"/>
    </source>
</evidence>
<name>A0A929KZ90_9SPHI</name>
<keyword evidence="1" id="KW-1133">Transmembrane helix</keyword>
<keyword evidence="1" id="KW-0472">Membrane</keyword>
<feature type="transmembrane region" description="Helical" evidence="1">
    <location>
        <begin position="52"/>
        <end position="72"/>
    </location>
</feature>
<evidence type="ECO:0000256" key="2">
    <source>
        <dbReference type="SAM" id="SignalP"/>
    </source>
</evidence>
<protein>
    <submittedName>
        <fullName evidence="3">Uncharacterized protein</fullName>
    </submittedName>
</protein>
<feature type="signal peptide" evidence="2">
    <location>
        <begin position="1"/>
        <end position="26"/>
    </location>
</feature>
<keyword evidence="1" id="KW-0812">Transmembrane</keyword>
<sequence>MKGFKFFMLVLMVSMMSFGSISTANAQCAQCSAVVESNNKSGAHATKGLNKGILFLLAMPYLVVATGGYIWYKNYRKKNVELLISTKPFNLN</sequence>
<evidence type="ECO:0000313" key="4">
    <source>
        <dbReference type="Proteomes" id="UP000622475"/>
    </source>
</evidence>
<evidence type="ECO:0000256" key="1">
    <source>
        <dbReference type="SAM" id="Phobius"/>
    </source>
</evidence>
<keyword evidence="2" id="KW-0732">Signal</keyword>
<feature type="chain" id="PRO_5037529308" evidence="2">
    <location>
        <begin position="27"/>
        <end position="92"/>
    </location>
</feature>
<organism evidence="3 4">
    <name type="scientific">Mucilaginibacter myungsuensis</name>
    <dbReference type="NCBI Taxonomy" id="649104"/>
    <lineage>
        <taxon>Bacteria</taxon>
        <taxon>Pseudomonadati</taxon>
        <taxon>Bacteroidota</taxon>
        <taxon>Sphingobacteriia</taxon>
        <taxon>Sphingobacteriales</taxon>
        <taxon>Sphingobacteriaceae</taxon>
        <taxon>Mucilaginibacter</taxon>
    </lineage>
</organism>
<dbReference type="EMBL" id="JADFFL010000012">
    <property type="protein sequence ID" value="MBE9664436.1"/>
    <property type="molecule type" value="Genomic_DNA"/>
</dbReference>
<dbReference type="AlphaFoldDB" id="A0A929KZ90"/>
<dbReference type="RefSeq" id="WP_194113711.1">
    <property type="nucleotide sequence ID" value="NZ_JADFFL010000012.1"/>
</dbReference>
<proteinExistence type="predicted"/>
<dbReference type="Proteomes" id="UP000622475">
    <property type="component" value="Unassembled WGS sequence"/>
</dbReference>
<accession>A0A929KZ90</accession>